<proteinExistence type="predicted"/>
<dbReference type="InterPro" id="IPR000524">
    <property type="entry name" value="Tscrpt_reg_HTH_GntR"/>
</dbReference>
<dbReference type="Gene3D" id="1.10.10.10">
    <property type="entry name" value="Winged helix-like DNA-binding domain superfamily/Winged helix DNA-binding domain"/>
    <property type="match status" value="1"/>
</dbReference>
<dbReference type="InterPro" id="IPR036388">
    <property type="entry name" value="WH-like_DNA-bd_sf"/>
</dbReference>
<dbReference type="PROSITE" id="PS50949">
    <property type="entry name" value="HTH_GNTR"/>
    <property type="match status" value="1"/>
</dbReference>
<dbReference type="SUPFAM" id="SSF48008">
    <property type="entry name" value="GntR ligand-binding domain-like"/>
    <property type="match status" value="1"/>
</dbReference>
<name>A0A6N7J191_9FIRM</name>
<organism evidence="5 6">
    <name type="scientific">Candidatus Weimeria bifida</name>
    <dbReference type="NCBI Taxonomy" id="2599074"/>
    <lineage>
        <taxon>Bacteria</taxon>
        <taxon>Bacillati</taxon>
        <taxon>Bacillota</taxon>
        <taxon>Clostridia</taxon>
        <taxon>Lachnospirales</taxon>
        <taxon>Lachnospiraceae</taxon>
        <taxon>Candidatus Weimeria</taxon>
    </lineage>
</organism>
<dbReference type="PRINTS" id="PR00035">
    <property type="entry name" value="HTHGNTR"/>
</dbReference>
<accession>A0A6N7J191</accession>
<dbReference type="AlphaFoldDB" id="A0A6N7J191"/>
<feature type="domain" description="HTH gntR-type" evidence="4">
    <location>
        <begin position="11"/>
        <end position="78"/>
    </location>
</feature>
<dbReference type="InterPro" id="IPR008920">
    <property type="entry name" value="TF_FadR/GntR_C"/>
</dbReference>
<evidence type="ECO:0000313" key="5">
    <source>
        <dbReference type="EMBL" id="MQN02312.1"/>
    </source>
</evidence>
<keyword evidence="3" id="KW-0804">Transcription</keyword>
<dbReference type="SUPFAM" id="SSF46785">
    <property type="entry name" value="Winged helix' DNA-binding domain"/>
    <property type="match status" value="1"/>
</dbReference>
<dbReference type="CDD" id="cd07377">
    <property type="entry name" value="WHTH_GntR"/>
    <property type="match status" value="1"/>
</dbReference>
<dbReference type="PANTHER" id="PTHR43537:SF24">
    <property type="entry name" value="GLUCONATE OPERON TRANSCRIPTIONAL REPRESSOR"/>
    <property type="match status" value="1"/>
</dbReference>
<keyword evidence="6" id="KW-1185">Reference proteome</keyword>
<reference evidence="5" key="1">
    <citation type="journal article" date="2020" name="Appl. Environ. Microbiol.">
        <title>Medium-Chain Fatty Acid Synthesis by 'Candidatus Weimeria bifida' gen. nov., sp. nov., and 'Candidatus Pseudoramibacter fermentans' sp. nov.</title>
        <authorList>
            <person name="Scarborough M.J."/>
            <person name="Myers K.S."/>
            <person name="Donohue T.J."/>
            <person name="Noguera D.R."/>
        </authorList>
    </citation>
    <scope>NUCLEOTIDE SEQUENCE</scope>
    <source>
        <strain evidence="5">LCO1.1</strain>
    </source>
</reference>
<sequence>MELRLDMNSYLPLRDVVFQTLRDAILKGELEPGERLMEIHLANKLGVSRTPIREAIRMLEKEGLAVTIPRKGAQVAQMTEKDLLDVLEIRDALDELAVTDACNRMDEQDFKDLEKAMNDFVVVTKSDDVRAIVEADENFHNVIYRATKNPKLWHIIKNLKEQMYRYRYEYVKQDKDYSDLIEDHQKIVEGLKRKDVDYVKSVMHSHLQNQVDSVSRVIREQNRAGARKKAESDK</sequence>
<dbReference type="Pfam" id="PF07729">
    <property type="entry name" value="FCD"/>
    <property type="match status" value="1"/>
</dbReference>
<evidence type="ECO:0000313" key="6">
    <source>
        <dbReference type="Proteomes" id="UP000460257"/>
    </source>
</evidence>
<dbReference type="InterPro" id="IPR036390">
    <property type="entry name" value="WH_DNA-bd_sf"/>
</dbReference>
<dbReference type="EMBL" id="VOGC01000009">
    <property type="protein sequence ID" value="MQN02312.1"/>
    <property type="molecule type" value="Genomic_DNA"/>
</dbReference>
<dbReference type="GO" id="GO:0003677">
    <property type="term" value="F:DNA binding"/>
    <property type="evidence" value="ECO:0007669"/>
    <property type="project" value="UniProtKB-KW"/>
</dbReference>
<protein>
    <submittedName>
        <fullName evidence="5">GntR family transcriptional regulator</fullName>
    </submittedName>
</protein>
<dbReference type="Proteomes" id="UP000460257">
    <property type="component" value="Unassembled WGS sequence"/>
</dbReference>
<dbReference type="Pfam" id="PF00392">
    <property type="entry name" value="GntR"/>
    <property type="match status" value="1"/>
</dbReference>
<gene>
    <name evidence="5" type="ORF">FRC54_10575</name>
</gene>
<keyword evidence="2" id="KW-0238">DNA-binding</keyword>
<evidence type="ECO:0000259" key="4">
    <source>
        <dbReference type="PROSITE" id="PS50949"/>
    </source>
</evidence>
<dbReference type="SMART" id="SM00345">
    <property type="entry name" value="HTH_GNTR"/>
    <property type="match status" value="1"/>
</dbReference>
<evidence type="ECO:0000256" key="1">
    <source>
        <dbReference type="ARBA" id="ARBA00023015"/>
    </source>
</evidence>
<keyword evidence="1" id="KW-0805">Transcription regulation</keyword>
<comment type="caution">
    <text evidence="5">The sequence shown here is derived from an EMBL/GenBank/DDBJ whole genome shotgun (WGS) entry which is preliminary data.</text>
</comment>
<dbReference type="SMART" id="SM00895">
    <property type="entry name" value="FCD"/>
    <property type="match status" value="1"/>
</dbReference>
<evidence type="ECO:0000256" key="3">
    <source>
        <dbReference type="ARBA" id="ARBA00023163"/>
    </source>
</evidence>
<dbReference type="Gene3D" id="1.20.120.530">
    <property type="entry name" value="GntR ligand-binding domain-like"/>
    <property type="match status" value="1"/>
</dbReference>
<dbReference type="GO" id="GO:0003700">
    <property type="term" value="F:DNA-binding transcription factor activity"/>
    <property type="evidence" value="ECO:0007669"/>
    <property type="project" value="InterPro"/>
</dbReference>
<dbReference type="PANTHER" id="PTHR43537">
    <property type="entry name" value="TRANSCRIPTIONAL REGULATOR, GNTR FAMILY"/>
    <property type="match status" value="1"/>
</dbReference>
<dbReference type="InterPro" id="IPR011711">
    <property type="entry name" value="GntR_C"/>
</dbReference>
<evidence type="ECO:0000256" key="2">
    <source>
        <dbReference type="ARBA" id="ARBA00023125"/>
    </source>
</evidence>